<evidence type="ECO:0000256" key="2">
    <source>
        <dbReference type="SAM" id="MobiDB-lite"/>
    </source>
</evidence>
<feature type="compositionally biased region" description="Polar residues" evidence="2">
    <location>
        <begin position="105"/>
        <end position="114"/>
    </location>
</feature>
<sequence length="351" mass="39985">MNVKDFEKSSNQKNEDWEPVTLPEDATLAGFEPLLNMPQEVFYLPKKIDKELARNGFRFLKFIYTADFLCGIKLQVMEYDVRDKTFKLHVDDKYKENGIEDGQVNGIQKQPSLSQEEDGVCGENSETSKVVTGSGSSEIEKLKSRKEELTRKKADQERHQQEVQAVLSDTNAIRKRFEIHPDYIIADTNCFIDHLEGIKKLVATDHFRLQVPLVVVNELDGLSKGCDVMRDDQHNSKVVIGAKAALEFLSKIFTPPCHPKVMCVTAQGNVLKTLQFTSESYFGQNRDCNDDIILDCCKTHCRDDGIIKDNVQHFVRNAILLTDDRALRVKAVNSDVPTRDIQKFLLLMRIS</sequence>
<dbReference type="Gene3D" id="3.40.50.1010">
    <property type="entry name" value="5'-nuclease"/>
    <property type="match status" value="1"/>
</dbReference>
<dbReference type="GO" id="GO:0000184">
    <property type="term" value="P:nuclear-transcribed mRNA catabolic process, nonsense-mediated decay"/>
    <property type="evidence" value="ECO:0007669"/>
    <property type="project" value="TreeGrafter"/>
</dbReference>
<dbReference type="SMART" id="SM00670">
    <property type="entry name" value="PINc"/>
    <property type="match status" value="1"/>
</dbReference>
<dbReference type="GO" id="GO:0005697">
    <property type="term" value="C:telomerase holoenzyme complex"/>
    <property type="evidence" value="ECO:0007669"/>
    <property type="project" value="TreeGrafter"/>
</dbReference>
<dbReference type="GO" id="GO:0070034">
    <property type="term" value="F:telomerase RNA binding"/>
    <property type="evidence" value="ECO:0007669"/>
    <property type="project" value="TreeGrafter"/>
</dbReference>
<dbReference type="PANTHER" id="PTHR15696:SF0">
    <property type="entry name" value="TELOMERASE-BINDING PROTEIN EST1A"/>
    <property type="match status" value="1"/>
</dbReference>
<proteinExistence type="predicted"/>
<evidence type="ECO:0000313" key="4">
    <source>
        <dbReference type="EnsemblMetazoa" id="SMAR013611-PA"/>
    </source>
</evidence>
<dbReference type="OMA" id="ICCEWIV"/>
<dbReference type="eggNOG" id="KOG2162">
    <property type="taxonomic scope" value="Eukaryota"/>
</dbReference>
<dbReference type="Pfam" id="PF13638">
    <property type="entry name" value="PIN_4"/>
    <property type="match status" value="1"/>
</dbReference>
<evidence type="ECO:0000259" key="3">
    <source>
        <dbReference type="SMART" id="SM00670"/>
    </source>
</evidence>
<evidence type="ECO:0000256" key="1">
    <source>
        <dbReference type="SAM" id="Coils"/>
    </source>
</evidence>
<dbReference type="Proteomes" id="UP000014500">
    <property type="component" value="Unassembled WGS sequence"/>
</dbReference>
<dbReference type="InterPro" id="IPR029060">
    <property type="entry name" value="PIN-like_dom_sf"/>
</dbReference>
<dbReference type="GO" id="GO:0042162">
    <property type="term" value="F:telomeric DNA binding"/>
    <property type="evidence" value="ECO:0007669"/>
    <property type="project" value="TreeGrafter"/>
</dbReference>
<dbReference type="EnsemblMetazoa" id="SMAR013611-RA">
    <property type="protein sequence ID" value="SMAR013611-PA"/>
    <property type="gene ID" value="SMAR013611"/>
</dbReference>
<dbReference type="SUPFAM" id="SSF88723">
    <property type="entry name" value="PIN domain-like"/>
    <property type="match status" value="1"/>
</dbReference>
<dbReference type="EMBL" id="JH431198">
    <property type="status" value="NOT_ANNOTATED_CDS"/>
    <property type="molecule type" value="Genomic_DNA"/>
</dbReference>
<name>T1JID0_STRMM</name>
<dbReference type="PANTHER" id="PTHR15696">
    <property type="entry name" value="SMG-7 SUPPRESSOR WITH MORPHOLOGICAL EFFECT ON GENITALIA PROTEIN 7"/>
    <property type="match status" value="1"/>
</dbReference>
<keyword evidence="1" id="KW-0175">Coiled coil</keyword>
<dbReference type="STRING" id="126957.T1JID0"/>
<dbReference type="HOGENOM" id="CLU_049127_0_0_1"/>
<dbReference type="PhylomeDB" id="T1JID0"/>
<protein>
    <recommendedName>
        <fullName evidence="3">PIN domain-containing protein</fullName>
    </recommendedName>
</protein>
<organism evidence="4 5">
    <name type="scientific">Strigamia maritima</name>
    <name type="common">European centipede</name>
    <name type="synonym">Geophilus maritimus</name>
    <dbReference type="NCBI Taxonomy" id="126957"/>
    <lineage>
        <taxon>Eukaryota</taxon>
        <taxon>Metazoa</taxon>
        <taxon>Ecdysozoa</taxon>
        <taxon>Arthropoda</taxon>
        <taxon>Myriapoda</taxon>
        <taxon>Chilopoda</taxon>
        <taxon>Pleurostigmophora</taxon>
        <taxon>Geophilomorpha</taxon>
        <taxon>Linotaeniidae</taxon>
        <taxon>Strigamia</taxon>
    </lineage>
</organism>
<reference evidence="5" key="1">
    <citation type="submission" date="2011-05" db="EMBL/GenBank/DDBJ databases">
        <authorList>
            <person name="Richards S.R."/>
            <person name="Qu J."/>
            <person name="Jiang H."/>
            <person name="Jhangiani S.N."/>
            <person name="Agravi P."/>
            <person name="Goodspeed R."/>
            <person name="Gross S."/>
            <person name="Mandapat C."/>
            <person name="Jackson L."/>
            <person name="Mathew T."/>
            <person name="Pu L."/>
            <person name="Thornton R."/>
            <person name="Saada N."/>
            <person name="Wilczek-Boney K.B."/>
            <person name="Lee S."/>
            <person name="Kovar C."/>
            <person name="Wu Y."/>
            <person name="Scherer S.E."/>
            <person name="Worley K.C."/>
            <person name="Muzny D.M."/>
            <person name="Gibbs R."/>
        </authorList>
    </citation>
    <scope>NUCLEOTIDE SEQUENCE</scope>
    <source>
        <strain evidence="5">Brora</strain>
    </source>
</reference>
<evidence type="ECO:0000313" key="5">
    <source>
        <dbReference type="Proteomes" id="UP000014500"/>
    </source>
</evidence>
<accession>T1JID0</accession>
<feature type="coiled-coil region" evidence="1">
    <location>
        <begin position="139"/>
        <end position="166"/>
    </location>
</feature>
<dbReference type="InterPro" id="IPR045153">
    <property type="entry name" value="Est1/Ebs1-like"/>
</dbReference>
<dbReference type="InterPro" id="IPR002716">
    <property type="entry name" value="PIN_dom"/>
</dbReference>
<reference evidence="4" key="2">
    <citation type="submission" date="2015-02" db="UniProtKB">
        <authorList>
            <consortium name="EnsemblMetazoa"/>
        </authorList>
    </citation>
    <scope>IDENTIFICATION</scope>
</reference>
<keyword evidence="5" id="KW-1185">Reference proteome</keyword>
<dbReference type="AlphaFoldDB" id="T1JID0"/>
<feature type="region of interest" description="Disordered" evidence="2">
    <location>
        <begin position="101"/>
        <end position="137"/>
    </location>
</feature>
<feature type="domain" description="PIN" evidence="3">
    <location>
        <begin position="182"/>
        <end position="329"/>
    </location>
</feature>
<feature type="compositionally biased region" description="Polar residues" evidence="2">
    <location>
        <begin position="124"/>
        <end position="137"/>
    </location>
</feature>